<name>A0A4R6WGF3_9SPHI</name>
<dbReference type="AlphaFoldDB" id="A0A4R6WGF3"/>
<keyword evidence="2" id="KW-1185">Reference proteome</keyword>
<dbReference type="EMBL" id="SNYV01000014">
    <property type="protein sequence ID" value="TDQ77283.1"/>
    <property type="molecule type" value="Genomic_DNA"/>
</dbReference>
<evidence type="ECO:0000313" key="1">
    <source>
        <dbReference type="EMBL" id="TDQ77283.1"/>
    </source>
</evidence>
<gene>
    <name evidence="1" type="ORF">CLV99_2687</name>
</gene>
<proteinExistence type="predicted"/>
<comment type="caution">
    <text evidence="1">The sequence shown here is derived from an EMBL/GenBank/DDBJ whole genome shotgun (WGS) entry which is preliminary data.</text>
</comment>
<dbReference type="Proteomes" id="UP000295292">
    <property type="component" value="Unassembled WGS sequence"/>
</dbReference>
<reference evidence="1 2" key="1">
    <citation type="submission" date="2019-03" db="EMBL/GenBank/DDBJ databases">
        <title>Genomic Encyclopedia of Archaeal and Bacterial Type Strains, Phase II (KMG-II): from individual species to whole genera.</title>
        <authorList>
            <person name="Goeker M."/>
        </authorList>
    </citation>
    <scope>NUCLEOTIDE SEQUENCE [LARGE SCALE GENOMIC DNA]</scope>
    <source>
        <strain evidence="1 2">DSM 28353</strain>
    </source>
</reference>
<protein>
    <submittedName>
        <fullName evidence="1">Uncharacterized protein</fullName>
    </submittedName>
</protein>
<organism evidence="1 2">
    <name type="scientific">Sphingobacterium yanglingense</name>
    <dbReference type="NCBI Taxonomy" id="1437280"/>
    <lineage>
        <taxon>Bacteria</taxon>
        <taxon>Pseudomonadati</taxon>
        <taxon>Bacteroidota</taxon>
        <taxon>Sphingobacteriia</taxon>
        <taxon>Sphingobacteriales</taxon>
        <taxon>Sphingobacteriaceae</taxon>
        <taxon>Sphingobacterium</taxon>
    </lineage>
</organism>
<accession>A0A4R6WGF3</accession>
<sequence>MNYFQKEIIFKQSEMQILSKGIVNRHVFYMRFKIKKATRMDCTSP</sequence>
<evidence type="ECO:0000313" key="2">
    <source>
        <dbReference type="Proteomes" id="UP000295292"/>
    </source>
</evidence>